<dbReference type="RefSeq" id="WP_415866435.1">
    <property type="nucleotide sequence ID" value="NZ_CP134537.1"/>
</dbReference>
<evidence type="ECO:0000313" key="2">
    <source>
        <dbReference type="Proteomes" id="UP001302806"/>
    </source>
</evidence>
<name>A0ABY9XVV0_9FLAO</name>
<proteinExistence type="predicted"/>
<dbReference type="Proteomes" id="UP001302806">
    <property type="component" value="Chromosome"/>
</dbReference>
<accession>A0ABY9XVV0</accession>
<dbReference type="EMBL" id="CP134537">
    <property type="protein sequence ID" value="WNH10086.1"/>
    <property type="molecule type" value="Genomic_DNA"/>
</dbReference>
<evidence type="ECO:0000313" key="1">
    <source>
        <dbReference type="EMBL" id="WNH10086.1"/>
    </source>
</evidence>
<organism evidence="1 2">
    <name type="scientific">Thalassobellus suaedae</name>
    <dbReference type="NCBI Taxonomy" id="3074124"/>
    <lineage>
        <taxon>Bacteria</taxon>
        <taxon>Pseudomonadati</taxon>
        <taxon>Bacteroidota</taxon>
        <taxon>Flavobacteriia</taxon>
        <taxon>Flavobacteriales</taxon>
        <taxon>Flavobacteriaceae</taxon>
        <taxon>Thalassobellus</taxon>
    </lineage>
</organism>
<protein>
    <submittedName>
        <fullName evidence="1">Uncharacterized protein</fullName>
    </submittedName>
</protein>
<reference evidence="1 2" key="1">
    <citation type="submission" date="2023-09" db="EMBL/GenBank/DDBJ databases">
        <title>Thalassobella suaedae gen. nov., sp. nov., a marine bacterium of the family Flavobacteriaceae isolated from a halophyte Suaeda japonica.</title>
        <authorList>
            <person name="Lee S.Y."/>
            <person name="Hwang C.Y."/>
        </authorList>
    </citation>
    <scope>NUCLEOTIDE SEQUENCE [LARGE SCALE GENOMIC DNA]</scope>
    <source>
        <strain evidence="1 2">HL-DH14</strain>
    </source>
</reference>
<sequence length="55" mass="6543">MKIKNNSLPMHDKKKTIFKRTKWIKQLLIEIAGNRKTHNTTNTLNNYKDETITND</sequence>
<gene>
    <name evidence="1" type="ORF">RHP51_05135</name>
</gene>